<dbReference type="InterPro" id="IPR025965">
    <property type="entry name" value="FlgD/Vpr_Ig-like"/>
</dbReference>
<accession>A0A504JPJ7</accession>
<dbReference type="Pfam" id="PF03009">
    <property type="entry name" value="GDPD"/>
    <property type="match status" value="2"/>
</dbReference>
<gene>
    <name evidence="3" type="ORF">FHK87_00215</name>
</gene>
<dbReference type="Pfam" id="PF13449">
    <property type="entry name" value="Phytase-like"/>
    <property type="match status" value="2"/>
</dbReference>
<dbReference type="Gene3D" id="2.60.40.4070">
    <property type="match status" value="1"/>
</dbReference>
<name>A0A504JPJ7_9FLAO</name>
<dbReference type="EMBL" id="VFWZ01000001">
    <property type="protein sequence ID" value="TPN88671.1"/>
    <property type="molecule type" value="Genomic_DNA"/>
</dbReference>
<dbReference type="PANTHER" id="PTHR37957">
    <property type="entry name" value="BLR7070 PROTEIN"/>
    <property type="match status" value="1"/>
</dbReference>
<comment type="caution">
    <text evidence="3">The sequence shown here is derived from an EMBL/GenBank/DDBJ whole genome shotgun (WGS) entry which is preliminary data.</text>
</comment>
<dbReference type="RefSeq" id="WP_140588381.1">
    <property type="nucleotide sequence ID" value="NZ_VFWZ01000001.1"/>
</dbReference>
<evidence type="ECO:0000259" key="2">
    <source>
        <dbReference type="PROSITE" id="PS51704"/>
    </source>
</evidence>
<dbReference type="SUPFAM" id="SSF51695">
    <property type="entry name" value="PLC-like phosphodiesterases"/>
    <property type="match status" value="2"/>
</dbReference>
<evidence type="ECO:0000313" key="3">
    <source>
        <dbReference type="EMBL" id="TPN88671.1"/>
    </source>
</evidence>
<keyword evidence="1" id="KW-0472">Membrane</keyword>
<keyword evidence="4" id="KW-1185">Reference proteome</keyword>
<dbReference type="InterPro" id="IPR017946">
    <property type="entry name" value="PLC-like_Pdiesterase_TIM-brl"/>
</dbReference>
<dbReference type="OrthoDB" id="384721at2"/>
<dbReference type="Pfam" id="PF13860">
    <property type="entry name" value="FlgD_ig"/>
    <property type="match status" value="1"/>
</dbReference>
<sequence>MNQYYQITLKTKLINAFFIFYLFAVSQHIIAQEKDTKSKDQELLQFELSTDNYFNHKMNPKGTGKSFFNFGDILIARAVLPAATFSEGPTSGQYISQGLINQQRVPFLNKQPVQGFSAVLNNFDSTFTALSDNGFGSIENSADYHLRLYNIKPNFKRAVGIGDGSIEVLNFIELRDPNRLIPFAITNHFTDSRILTGADFDIESIQRTPNGEYWIGDEFGPFLLHFDKNGVLLDPPFALPDFDNPEKELRAPQNPFSEEFSALRIMNAMRAHAASFGSKPPVMSPWFVMLDDNNENTVVGSRQNPATGLQEASSEIFNVSSLNRAGHDVVVYTVNDLENMKLLLELGVQGIISDRPDLLLEAVQSFDKNNDGKADFLDEEGLIDVTLFDAQGHRGARNLRPENTIPSMEAALDYLMPTLEFDCGITSDGIPVLDHDPHIEASKTRKADGTAYEFEDEVLVKDLTLQDIQNTFIADKILNGRPAQTNDLSLSPVSVAFASQNEFLNPYIMPSLQQVFDFVSFYIEYYKNGNGKSDPNAKKRWKNASKVRFNIETKINPRTDQDDRGDIFAERTTDPETFTKAVAEVIVSNNLSDRADIQSFDFRTLLIAHKLYPQIRTVCLFGDFPKVGTSGDGTNLQDQNGKNTPWLAGLFWPYRSTKLDTPFRVKGSGGFEGMALTTDTSTLLPLLEKPLEESENNNLLIHEFDINSKSYTGKKFEYPLNERATAIGDFVMFNKKRGVIIERDGSQGDVNGFKAVYEVELDEEQPLIEKRLNVDLLDIDDIREISKPGLEGDIGIGKEFAFPFVTIESVVVFNPFLIGILNDNNYPFSIGRHVGTGLPDDNEFIMLWLDQPLGRFWRKNTDRKPTKTVENTIKVYPNTFKKQVTFSNPAQKVNNISINIYDIKGNLIKKLVDKQSAYKGFEYTWDGTNTNGSEVLQGMYIAVLEIDGKFIKKKLLKK</sequence>
<evidence type="ECO:0000313" key="4">
    <source>
        <dbReference type="Proteomes" id="UP000315540"/>
    </source>
</evidence>
<dbReference type="Proteomes" id="UP000315540">
    <property type="component" value="Unassembled WGS sequence"/>
</dbReference>
<dbReference type="GO" id="GO:0008081">
    <property type="term" value="F:phosphoric diester hydrolase activity"/>
    <property type="evidence" value="ECO:0007669"/>
    <property type="project" value="InterPro"/>
</dbReference>
<keyword evidence="1" id="KW-0812">Transmembrane</keyword>
<dbReference type="GO" id="GO:0006629">
    <property type="term" value="P:lipid metabolic process"/>
    <property type="evidence" value="ECO:0007669"/>
    <property type="project" value="InterPro"/>
</dbReference>
<keyword evidence="1" id="KW-1133">Transmembrane helix</keyword>
<dbReference type="InterPro" id="IPR027372">
    <property type="entry name" value="Phytase-like_dom"/>
</dbReference>
<dbReference type="PROSITE" id="PS51704">
    <property type="entry name" value="GP_PDE"/>
    <property type="match status" value="1"/>
</dbReference>
<protein>
    <recommendedName>
        <fullName evidence="2">GP-PDE domain-containing protein</fullName>
    </recommendedName>
</protein>
<feature type="domain" description="GP-PDE" evidence="2">
    <location>
        <begin position="388"/>
        <end position="469"/>
    </location>
</feature>
<dbReference type="AlphaFoldDB" id="A0A504JPJ7"/>
<proteinExistence type="predicted"/>
<feature type="transmembrane region" description="Helical" evidence="1">
    <location>
        <begin position="12"/>
        <end position="30"/>
    </location>
</feature>
<evidence type="ECO:0000256" key="1">
    <source>
        <dbReference type="SAM" id="Phobius"/>
    </source>
</evidence>
<reference evidence="3 4" key="1">
    <citation type="submission" date="2019-06" db="EMBL/GenBank/DDBJ databases">
        <authorList>
            <person name="Meng X."/>
        </authorList>
    </citation>
    <scope>NUCLEOTIDE SEQUENCE [LARGE SCALE GENOMIC DNA]</scope>
    <source>
        <strain evidence="3 4">M625</strain>
    </source>
</reference>
<dbReference type="InterPro" id="IPR030395">
    <property type="entry name" value="GP_PDE_dom"/>
</dbReference>
<dbReference type="PANTHER" id="PTHR37957:SF1">
    <property type="entry name" value="PHYTASE-LIKE DOMAIN-CONTAINING PROTEIN"/>
    <property type="match status" value="1"/>
</dbReference>
<dbReference type="Gene3D" id="3.20.20.190">
    <property type="entry name" value="Phosphatidylinositol (PI) phosphodiesterase"/>
    <property type="match status" value="2"/>
</dbReference>
<organism evidence="3 4">
    <name type="scientific">Aquimarina algicola</name>
    <dbReference type="NCBI Taxonomy" id="2589995"/>
    <lineage>
        <taxon>Bacteria</taxon>
        <taxon>Pseudomonadati</taxon>
        <taxon>Bacteroidota</taxon>
        <taxon>Flavobacteriia</taxon>
        <taxon>Flavobacteriales</taxon>
        <taxon>Flavobacteriaceae</taxon>
        <taxon>Aquimarina</taxon>
    </lineage>
</organism>